<evidence type="ECO:0008006" key="4">
    <source>
        <dbReference type="Google" id="ProtNLM"/>
    </source>
</evidence>
<dbReference type="STRING" id="2015173.A0A026W2P7"/>
<proteinExistence type="predicted"/>
<evidence type="ECO:0000313" key="3">
    <source>
        <dbReference type="Proteomes" id="UP000053097"/>
    </source>
</evidence>
<feature type="compositionally biased region" description="Polar residues" evidence="1">
    <location>
        <begin position="155"/>
        <end position="169"/>
    </location>
</feature>
<dbReference type="Proteomes" id="UP000053097">
    <property type="component" value="Unassembled WGS sequence"/>
</dbReference>
<dbReference type="OrthoDB" id="9986793at2759"/>
<reference evidence="2 3" key="1">
    <citation type="journal article" date="2014" name="Curr. Biol.">
        <title>The genome of the clonal raider ant Cerapachys biroi.</title>
        <authorList>
            <person name="Oxley P.R."/>
            <person name="Ji L."/>
            <person name="Fetter-Pruneda I."/>
            <person name="McKenzie S.K."/>
            <person name="Li C."/>
            <person name="Hu H."/>
            <person name="Zhang G."/>
            <person name="Kronauer D.J."/>
        </authorList>
    </citation>
    <scope>NUCLEOTIDE SEQUENCE [LARGE SCALE GENOMIC DNA]</scope>
</reference>
<dbReference type="Gene3D" id="3.30.420.10">
    <property type="entry name" value="Ribonuclease H-like superfamily/Ribonuclease H"/>
    <property type="match status" value="2"/>
</dbReference>
<accession>A0A026W2P7</accession>
<gene>
    <name evidence="2" type="ORF">X777_11294</name>
</gene>
<dbReference type="PANTHER" id="PTHR47326">
    <property type="entry name" value="TRANSPOSABLE ELEMENT TC3 TRANSPOSASE-LIKE PROTEIN"/>
    <property type="match status" value="1"/>
</dbReference>
<name>A0A026W2P7_OOCBI</name>
<dbReference type="GO" id="GO:0003676">
    <property type="term" value="F:nucleic acid binding"/>
    <property type="evidence" value="ECO:0007669"/>
    <property type="project" value="InterPro"/>
</dbReference>
<evidence type="ECO:0000313" key="2">
    <source>
        <dbReference type="EMBL" id="EZA50283.1"/>
    </source>
</evidence>
<evidence type="ECO:0000256" key="1">
    <source>
        <dbReference type="SAM" id="MobiDB-lite"/>
    </source>
</evidence>
<protein>
    <recommendedName>
        <fullName evidence="4">DUF4817 domain-containing protein</fullName>
    </recommendedName>
</protein>
<dbReference type="AlphaFoldDB" id="A0A026W2P7"/>
<dbReference type="PANTHER" id="PTHR47326:SF1">
    <property type="entry name" value="HTH PSQ-TYPE DOMAIN-CONTAINING PROTEIN"/>
    <property type="match status" value="1"/>
</dbReference>
<feature type="region of interest" description="Disordered" evidence="1">
    <location>
        <begin position="147"/>
        <end position="169"/>
    </location>
</feature>
<sequence>MRTYAARFLDRRHSTRKTMKLLLRRAQQGHLKRNRRKTGPKENNILVTLAAVELNPNISTRNIENEHGIPQKTRSVEYQHQWSINVWGGIIGTHVIGPHFFEGHLNRETYLRFMQNELPNLLEDVDLCTRRKILCVGVRGKGTRINQAPRREQKPTTSTPLFLGSAKNSDSPSKILGECRGNYRAAAQLYRQRFPNRYQHPADVVIARIERRERQRPPISRQCRRVSERDDPRVLVVLAMLNLNPHISVRQIERQSGIPKSTIQRIIALHGFHPYHITLTQCLMPNDFQRRLAFCNWSQTIILHDPDFFRYVMFSDEATFHNNGQLNRHNSHYWSVENPHWYREVDINIAGVLLCGLQL</sequence>
<organism evidence="2 3">
    <name type="scientific">Ooceraea biroi</name>
    <name type="common">Clonal raider ant</name>
    <name type="synonym">Cerapachys biroi</name>
    <dbReference type="NCBI Taxonomy" id="2015173"/>
    <lineage>
        <taxon>Eukaryota</taxon>
        <taxon>Metazoa</taxon>
        <taxon>Ecdysozoa</taxon>
        <taxon>Arthropoda</taxon>
        <taxon>Hexapoda</taxon>
        <taxon>Insecta</taxon>
        <taxon>Pterygota</taxon>
        <taxon>Neoptera</taxon>
        <taxon>Endopterygota</taxon>
        <taxon>Hymenoptera</taxon>
        <taxon>Apocrita</taxon>
        <taxon>Aculeata</taxon>
        <taxon>Formicoidea</taxon>
        <taxon>Formicidae</taxon>
        <taxon>Dorylinae</taxon>
        <taxon>Ooceraea</taxon>
    </lineage>
</organism>
<keyword evidence="3" id="KW-1185">Reference proteome</keyword>
<dbReference type="InterPro" id="IPR036397">
    <property type="entry name" value="RNaseH_sf"/>
</dbReference>
<dbReference type="EMBL" id="KK107465">
    <property type="protein sequence ID" value="EZA50283.1"/>
    <property type="molecule type" value="Genomic_DNA"/>
</dbReference>